<dbReference type="GO" id="GO:0007059">
    <property type="term" value="P:chromosome segregation"/>
    <property type="evidence" value="ECO:0007669"/>
    <property type="project" value="TreeGrafter"/>
</dbReference>
<dbReference type="SUPFAM" id="SSF110849">
    <property type="entry name" value="ParB/Sulfiredoxin"/>
    <property type="match status" value="1"/>
</dbReference>
<comment type="similarity">
    <text evidence="1">Belongs to the ParB family.</text>
</comment>
<dbReference type="AlphaFoldDB" id="A0A167KVS6"/>
<dbReference type="Gene3D" id="1.10.10.2830">
    <property type="match status" value="1"/>
</dbReference>
<feature type="domain" description="ParB-like N-terminal" evidence="3">
    <location>
        <begin position="19"/>
        <end position="118"/>
    </location>
</feature>
<dbReference type="InterPro" id="IPR050336">
    <property type="entry name" value="Chromosome_partition/occlusion"/>
</dbReference>
<sequence>MINGLTFEEMLADDGEGKTFIPCSKIKTYSGNRDLTTPEEKAAIQELTEQLEATDFRLIHPIRVQKLESGEYDYQLICGERRLTAFINAGKDEIEANVDEFGTFNDQQILEMNFIENEQRRNESIFSKAVRYRKYMSEYEVSIREAAKVIGMDKAKLSRLTNHVADMKKFEFIYSVYEGGCLDVTLLSSLVKMAKSELSTAKTVVEFCNSNNCLNRNFIQKVNQLDLHNTQDLESNLIRVLNGEQVLVSGEDNKAPVVEQGASEQGDSEQGDSEQGDSEQGDSEQGDSEQGDSEQGDSEQGDSEQGDSDDDLYDQAVQDQEEEEFELKSEVDGQNSNTFIQDGFTVENCKNVEIAIRYKGQLYFLSVNHQVLTKDGDDDMLYAFHGVTREPAVLKASECCIEYVVS</sequence>
<dbReference type="NCBIfam" id="TIGR00180">
    <property type="entry name" value="parB_part"/>
    <property type="match status" value="1"/>
</dbReference>
<evidence type="ECO:0000313" key="4">
    <source>
        <dbReference type="EMBL" id="KZN63365.1"/>
    </source>
</evidence>
<dbReference type="SUPFAM" id="SSF109709">
    <property type="entry name" value="KorB DNA-binding domain-like"/>
    <property type="match status" value="1"/>
</dbReference>
<dbReference type="SMART" id="SM00470">
    <property type="entry name" value="ParB"/>
    <property type="match status" value="1"/>
</dbReference>
<dbReference type="GO" id="GO:0005694">
    <property type="term" value="C:chromosome"/>
    <property type="evidence" value="ECO:0007669"/>
    <property type="project" value="TreeGrafter"/>
</dbReference>
<dbReference type="PANTHER" id="PTHR33375">
    <property type="entry name" value="CHROMOSOME-PARTITIONING PROTEIN PARB-RELATED"/>
    <property type="match status" value="1"/>
</dbReference>
<name>A0A167KVS6_9GAMM</name>
<proteinExistence type="inferred from homology"/>
<feature type="compositionally biased region" description="Acidic residues" evidence="2">
    <location>
        <begin position="266"/>
        <end position="311"/>
    </location>
</feature>
<feature type="region of interest" description="Disordered" evidence="2">
    <location>
        <begin position="258"/>
        <end position="311"/>
    </location>
</feature>
<evidence type="ECO:0000256" key="1">
    <source>
        <dbReference type="ARBA" id="ARBA00006295"/>
    </source>
</evidence>
<dbReference type="Pfam" id="PF02195">
    <property type="entry name" value="ParB_N"/>
    <property type="match status" value="1"/>
</dbReference>
<dbReference type="PATRIC" id="fig|1365257.3.peg.3774"/>
<dbReference type="InterPro" id="IPR036086">
    <property type="entry name" value="ParB/Sulfiredoxin_sf"/>
</dbReference>
<dbReference type="EMBL" id="AUXX01000034">
    <property type="protein sequence ID" value="KZN63365.1"/>
    <property type="molecule type" value="Genomic_DNA"/>
</dbReference>
<dbReference type="PANTHER" id="PTHR33375:SF1">
    <property type="entry name" value="CHROMOSOME-PARTITIONING PROTEIN PARB-RELATED"/>
    <property type="match status" value="1"/>
</dbReference>
<dbReference type="InterPro" id="IPR004437">
    <property type="entry name" value="ParB/RepB/Spo0J"/>
</dbReference>
<dbReference type="Gene3D" id="3.90.1530.30">
    <property type="match status" value="1"/>
</dbReference>
<reference evidence="4 5" key="1">
    <citation type="submission" date="2013-07" db="EMBL/GenBank/DDBJ databases">
        <title>Comparative Genomic and Metabolomic Analysis of Twelve Strains of Pseudoalteromonas luteoviolacea.</title>
        <authorList>
            <person name="Vynne N.G."/>
            <person name="Mansson M."/>
            <person name="Gram L."/>
        </authorList>
    </citation>
    <scope>NUCLEOTIDE SEQUENCE [LARGE SCALE GENOMIC DNA]</scope>
    <source>
        <strain evidence="4 5">S4060-1</strain>
    </source>
</reference>
<organism evidence="4 5">
    <name type="scientific">Pseudoalteromonas luteoviolacea S4060-1</name>
    <dbReference type="NCBI Taxonomy" id="1365257"/>
    <lineage>
        <taxon>Bacteria</taxon>
        <taxon>Pseudomonadati</taxon>
        <taxon>Pseudomonadota</taxon>
        <taxon>Gammaproteobacteria</taxon>
        <taxon>Alteromonadales</taxon>
        <taxon>Pseudoalteromonadaceae</taxon>
        <taxon>Pseudoalteromonas</taxon>
    </lineage>
</organism>
<evidence type="ECO:0000256" key="2">
    <source>
        <dbReference type="SAM" id="MobiDB-lite"/>
    </source>
</evidence>
<comment type="caution">
    <text evidence="4">The sequence shown here is derived from an EMBL/GenBank/DDBJ whole genome shotgun (WGS) entry which is preliminary data.</text>
</comment>
<dbReference type="RefSeq" id="WP_063382148.1">
    <property type="nucleotide sequence ID" value="NZ_AUXX01000034.1"/>
</dbReference>
<evidence type="ECO:0000313" key="5">
    <source>
        <dbReference type="Proteomes" id="UP000076661"/>
    </source>
</evidence>
<gene>
    <name evidence="4" type="ORF">N478_03690</name>
</gene>
<dbReference type="InterPro" id="IPR003115">
    <property type="entry name" value="ParB_N"/>
</dbReference>
<protein>
    <recommendedName>
        <fullName evidence="3">ParB-like N-terminal domain-containing protein</fullName>
    </recommendedName>
</protein>
<evidence type="ECO:0000259" key="3">
    <source>
        <dbReference type="SMART" id="SM00470"/>
    </source>
</evidence>
<dbReference type="GO" id="GO:0003677">
    <property type="term" value="F:DNA binding"/>
    <property type="evidence" value="ECO:0007669"/>
    <property type="project" value="InterPro"/>
</dbReference>
<accession>A0A167KVS6</accession>
<dbReference type="Proteomes" id="UP000076661">
    <property type="component" value="Unassembled WGS sequence"/>
</dbReference>